<comment type="caution">
    <text evidence="1">The sequence shown here is derived from an EMBL/GenBank/DDBJ whole genome shotgun (WGS) entry which is preliminary data.</text>
</comment>
<sequence>MTFHAFLCFQSYISVYYQIIPAQHKNTPLQILSPEQRLFKSGNTYFGHSMYTVDPDSFTILRQQQMHLQFSSSNYWRFYTVQYRDLILGLYQNKIYDFSVFPPNLFFTVHNSTSQLFVFNNNLFLNDSGTIWIFLSNRFDRFCSVPLGRVSCYNNLIFLFGSESCFELKIDFEGKTINTVFISNSFTEHFENYLFNKQFCLDIESKLLFNYDLVSNQFKKPTTGFMRFKVQERNICRVHCKGAAMIGLDGRAFDSMFNSVQAPAILENKVIIPSIDPVQVVQELFIAENNGIYYMRKKLIDWACNVYIYEDSEKVLVIDQNAIVYLFDGKNMKKVSSICQFQKLICFGKTTLLVNEQGVHQLTFGQQFNYNLHYIGDFYVFESSMLGFKDNYCVDLTTQQIYALPHPFVQLISSMDLFMQLDVSAQIELRSEFFSLLNPLFNILEFRKRRRQFYLGERMLPQRVPPKFRQFIRPHGDYYFCNGGGFQFTFNAHFVIILKEKSDVLSSSKNWFMNQIVDLNQEQFCISKSCLYQIVNNKLITVSKFKTEGENALIVCSNKLFVFNSRGVVYVMNNGKLDWFQDFCQFIYLIEYQKQIYILNLQNQILKVDLDEIFVETEYLENDEDVKIRINGTENETTHRMMFEIIDGEICYQKK</sequence>
<reference evidence="1" key="1">
    <citation type="submission" date="2023-06" db="EMBL/GenBank/DDBJ databases">
        <authorList>
            <person name="Kurt Z."/>
        </authorList>
    </citation>
    <scope>NUCLEOTIDE SEQUENCE</scope>
</reference>
<evidence type="ECO:0000313" key="2">
    <source>
        <dbReference type="EMBL" id="CAL6054525.1"/>
    </source>
</evidence>
<evidence type="ECO:0000313" key="1">
    <source>
        <dbReference type="EMBL" id="CAI9920663.1"/>
    </source>
</evidence>
<proteinExistence type="predicted"/>
<keyword evidence="3" id="KW-1185">Reference proteome</keyword>
<organism evidence="1">
    <name type="scientific">Hexamita inflata</name>
    <dbReference type="NCBI Taxonomy" id="28002"/>
    <lineage>
        <taxon>Eukaryota</taxon>
        <taxon>Metamonada</taxon>
        <taxon>Diplomonadida</taxon>
        <taxon>Hexamitidae</taxon>
        <taxon>Hexamitinae</taxon>
        <taxon>Hexamita</taxon>
    </lineage>
</organism>
<dbReference type="Proteomes" id="UP001642409">
    <property type="component" value="Unassembled WGS sequence"/>
</dbReference>
<evidence type="ECO:0000313" key="3">
    <source>
        <dbReference type="Proteomes" id="UP001642409"/>
    </source>
</evidence>
<dbReference type="AlphaFoldDB" id="A0AA86NJU4"/>
<accession>A0AA86NJU4</accession>
<dbReference type="EMBL" id="CATOUU010000202">
    <property type="protein sequence ID" value="CAI9920663.1"/>
    <property type="molecule type" value="Genomic_DNA"/>
</dbReference>
<reference evidence="2 3" key="2">
    <citation type="submission" date="2024-07" db="EMBL/GenBank/DDBJ databases">
        <authorList>
            <person name="Akdeniz Z."/>
        </authorList>
    </citation>
    <scope>NUCLEOTIDE SEQUENCE [LARGE SCALE GENOMIC DNA]</scope>
</reference>
<dbReference type="EMBL" id="CAXDID020000202">
    <property type="protein sequence ID" value="CAL6054525.1"/>
    <property type="molecule type" value="Genomic_DNA"/>
</dbReference>
<name>A0AA86NJU4_9EUKA</name>
<protein>
    <submittedName>
        <fullName evidence="2">Hypothetical_protein</fullName>
    </submittedName>
</protein>
<gene>
    <name evidence="2" type="ORF">HINF_LOCUS46108</name>
    <name evidence="1" type="ORF">HINF_LOCUS8308</name>
</gene>